<comment type="subcellular location">
    <subcellularLocation>
        <location evidence="2">Cytoplasm</location>
    </subcellularLocation>
</comment>
<dbReference type="GO" id="GO:0005737">
    <property type="term" value="C:cytoplasm"/>
    <property type="evidence" value="ECO:0007669"/>
    <property type="project" value="UniProtKB-SubCell"/>
</dbReference>
<accession>A0A255E2N2</accession>
<dbReference type="InterPro" id="IPR004394">
    <property type="entry name" value="Iojap/RsfS/C7orf30"/>
</dbReference>
<comment type="subunit">
    <text evidence="2">Interacts with ribosomal protein uL14 (rplN).</text>
</comment>
<dbReference type="AlphaFoldDB" id="A0A255EV73"/>
<evidence type="ECO:0000313" key="6">
    <source>
        <dbReference type="Proteomes" id="UP000216300"/>
    </source>
</evidence>
<dbReference type="FunFam" id="3.30.460.10:FF:000008">
    <property type="entry name" value="Ribosomal silencing factor RsfS"/>
    <property type="match status" value="1"/>
</dbReference>
<dbReference type="Proteomes" id="UP000216300">
    <property type="component" value="Unassembled WGS sequence"/>
</dbReference>
<protein>
    <recommendedName>
        <fullName evidence="2">Ribosomal silencing factor RsfS</fullName>
    </recommendedName>
</protein>
<feature type="region of interest" description="Disordered" evidence="3">
    <location>
        <begin position="118"/>
        <end position="143"/>
    </location>
</feature>
<dbReference type="SUPFAM" id="SSF81301">
    <property type="entry name" value="Nucleotidyltransferase"/>
    <property type="match status" value="1"/>
</dbReference>
<gene>
    <name evidence="2 5" type="primary">rsfS</name>
    <name evidence="5" type="ORF">CGZ91_00525</name>
    <name evidence="4" type="ORF">CGZ92_10475</name>
</gene>
<dbReference type="GO" id="GO:0042256">
    <property type="term" value="P:cytosolic ribosome assembly"/>
    <property type="evidence" value="ECO:0007669"/>
    <property type="project" value="UniProtKB-UniRule"/>
</dbReference>
<dbReference type="EMBL" id="NMVI01000025">
    <property type="protein sequence ID" value="OYN85231.1"/>
    <property type="molecule type" value="Genomic_DNA"/>
</dbReference>
<dbReference type="InterPro" id="IPR043519">
    <property type="entry name" value="NT_sf"/>
</dbReference>
<dbReference type="RefSeq" id="WP_094451336.1">
    <property type="nucleotide sequence ID" value="NZ_NMVI01000025.1"/>
</dbReference>
<dbReference type="Gene3D" id="3.30.460.10">
    <property type="entry name" value="Beta Polymerase, domain 2"/>
    <property type="match status" value="1"/>
</dbReference>
<dbReference type="EMBL" id="NMVJ01000001">
    <property type="protein sequence ID" value="OYN92043.1"/>
    <property type="molecule type" value="Genomic_DNA"/>
</dbReference>
<reference evidence="6 7" key="1">
    <citation type="submission" date="2017-07" db="EMBL/GenBank/DDBJ databases">
        <title>Draft whole genome sequences of clinical Proprionibacteriaceae strains.</title>
        <authorList>
            <person name="Bernier A.-M."/>
            <person name="Bernard K."/>
            <person name="Domingo M.-C."/>
        </authorList>
    </citation>
    <scope>NUCLEOTIDE SEQUENCE [LARGE SCALE GENOMIC DNA]</scope>
    <source>
        <strain evidence="5 6">NML 150081</strain>
        <strain evidence="4 7">NML 160184</strain>
    </source>
</reference>
<keyword evidence="6" id="KW-1185">Reference proteome</keyword>
<proteinExistence type="inferred from homology"/>
<comment type="function">
    <text evidence="2">Functions as a ribosomal silencing factor. Interacts with ribosomal protein uL14 (rplN), blocking formation of intersubunit bridge B8. Prevents association of the 30S and 50S ribosomal subunits and the formation of functional ribosomes, thus repressing translation.</text>
</comment>
<evidence type="ECO:0000256" key="1">
    <source>
        <dbReference type="ARBA" id="ARBA00010574"/>
    </source>
</evidence>
<evidence type="ECO:0000256" key="2">
    <source>
        <dbReference type="HAMAP-Rule" id="MF_01477"/>
    </source>
</evidence>
<dbReference type="Proteomes" id="UP000216533">
    <property type="component" value="Unassembled WGS sequence"/>
</dbReference>
<dbReference type="HAMAP" id="MF_01477">
    <property type="entry name" value="Iojap_RsfS"/>
    <property type="match status" value="1"/>
</dbReference>
<evidence type="ECO:0000313" key="5">
    <source>
        <dbReference type="EMBL" id="OYN92043.1"/>
    </source>
</evidence>
<dbReference type="GO" id="GO:0043023">
    <property type="term" value="F:ribosomal large subunit binding"/>
    <property type="evidence" value="ECO:0007669"/>
    <property type="project" value="TreeGrafter"/>
</dbReference>
<keyword evidence="2" id="KW-0963">Cytoplasm</keyword>
<evidence type="ECO:0000313" key="4">
    <source>
        <dbReference type="EMBL" id="OYN85231.1"/>
    </source>
</evidence>
<accession>A0A255EV73</accession>
<dbReference type="NCBIfam" id="TIGR00090">
    <property type="entry name" value="rsfS_iojap_ybeB"/>
    <property type="match status" value="1"/>
</dbReference>
<dbReference type="PANTHER" id="PTHR21043">
    <property type="entry name" value="IOJAP SUPERFAMILY ORTHOLOG"/>
    <property type="match status" value="1"/>
</dbReference>
<sequence>MAATDTAIALTKTAAVAAEDKKGRQIVAFDVSEQLAITDIFLVITASNEPQVGAIVDEIEEKLRELDLKPVRREGDREKRWVLLDYLEVVIHVQHSEERELYSLERLWRDCPEIDLSDVLDESSQSPSQPSSTEETPVEEEQE</sequence>
<keyword evidence="2" id="KW-0810">Translation regulation</keyword>
<comment type="similarity">
    <text evidence="1 2">Belongs to the Iojap/RsfS family.</text>
</comment>
<dbReference type="Pfam" id="PF02410">
    <property type="entry name" value="RsfS"/>
    <property type="match status" value="1"/>
</dbReference>
<dbReference type="GO" id="GO:0017148">
    <property type="term" value="P:negative regulation of translation"/>
    <property type="evidence" value="ECO:0007669"/>
    <property type="project" value="UniProtKB-UniRule"/>
</dbReference>
<evidence type="ECO:0000313" key="7">
    <source>
        <dbReference type="Proteomes" id="UP000216533"/>
    </source>
</evidence>
<dbReference type="GO" id="GO:0090071">
    <property type="term" value="P:negative regulation of ribosome biogenesis"/>
    <property type="evidence" value="ECO:0007669"/>
    <property type="project" value="UniProtKB-UniRule"/>
</dbReference>
<organism evidence="5 6">
    <name type="scientific">Parenemella sanctibonifatiensis</name>
    <dbReference type="NCBI Taxonomy" id="2016505"/>
    <lineage>
        <taxon>Bacteria</taxon>
        <taxon>Bacillati</taxon>
        <taxon>Actinomycetota</taxon>
        <taxon>Actinomycetes</taxon>
        <taxon>Propionibacteriales</taxon>
        <taxon>Propionibacteriaceae</taxon>
        <taxon>Parenemella</taxon>
    </lineage>
</organism>
<feature type="compositionally biased region" description="Low complexity" evidence="3">
    <location>
        <begin position="122"/>
        <end position="135"/>
    </location>
</feature>
<keyword evidence="2" id="KW-0678">Repressor</keyword>
<dbReference type="PANTHER" id="PTHR21043:SF0">
    <property type="entry name" value="MITOCHONDRIAL ASSEMBLY OF RIBOSOMAL LARGE SUBUNIT PROTEIN 1"/>
    <property type="match status" value="1"/>
</dbReference>
<evidence type="ECO:0000256" key="3">
    <source>
        <dbReference type="SAM" id="MobiDB-lite"/>
    </source>
</evidence>
<comment type="caution">
    <text evidence="5">The sequence shown here is derived from an EMBL/GenBank/DDBJ whole genome shotgun (WGS) entry which is preliminary data.</text>
</comment>
<name>A0A255EV73_9ACTN</name>
<dbReference type="OrthoDB" id="9793681at2"/>